<evidence type="ECO:0000256" key="1">
    <source>
        <dbReference type="SAM" id="MobiDB-lite"/>
    </source>
</evidence>
<sequence>MSIPLLPTDPGRRGSVRSMKNLSQIRCTDAPNDDERPDKTPSPTEDPSRPIPRTTIKRQRKEGGILCNCRIKQDRRAIRHGDQSIGV</sequence>
<gene>
    <name evidence="2" type="ORF">EYC84_003612</name>
</gene>
<dbReference type="AlphaFoldDB" id="A0A5M9JZE0"/>
<dbReference type="Proteomes" id="UP000322873">
    <property type="component" value="Unassembled WGS sequence"/>
</dbReference>
<name>A0A5M9JZE0_MONFR</name>
<keyword evidence="3" id="KW-1185">Reference proteome</keyword>
<organism evidence="2 3">
    <name type="scientific">Monilinia fructicola</name>
    <name type="common">Brown rot fungus</name>
    <name type="synonym">Ciboria fructicola</name>
    <dbReference type="NCBI Taxonomy" id="38448"/>
    <lineage>
        <taxon>Eukaryota</taxon>
        <taxon>Fungi</taxon>
        <taxon>Dikarya</taxon>
        <taxon>Ascomycota</taxon>
        <taxon>Pezizomycotina</taxon>
        <taxon>Leotiomycetes</taxon>
        <taxon>Helotiales</taxon>
        <taxon>Sclerotiniaceae</taxon>
        <taxon>Monilinia</taxon>
    </lineage>
</organism>
<proteinExistence type="predicted"/>
<dbReference type="EMBL" id="VICG01000004">
    <property type="protein sequence ID" value="KAA8573082.1"/>
    <property type="molecule type" value="Genomic_DNA"/>
</dbReference>
<comment type="caution">
    <text evidence="2">The sequence shown here is derived from an EMBL/GenBank/DDBJ whole genome shotgun (WGS) entry which is preliminary data.</text>
</comment>
<reference evidence="2 3" key="1">
    <citation type="submission" date="2019-06" db="EMBL/GenBank/DDBJ databases">
        <title>Genome Sequence of the Brown Rot Fungal Pathogen Monilinia fructicola.</title>
        <authorList>
            <person name="De Miccolis Angelini R.M."/>
            <person name="Landi L."/>
            <person name="Abate D."/>
            <person name="Pollastro S."/>
            <person name="Romanazzi G."/>
            <person name="Faretra F."/>
        </authorList>
    </citation>
    <scope>NUCLEOTIDE SEQUENCE [LARGE SCALE GENOMIC DNA]</scope>
    <source>
        <strain evidence="2 3">Mfrc123</strain>
    </source>
</reference>
<feature type="region of interest" description="Disordered" evidence="1">
    <location>
        <begin position="1"/>
        <end position="63"/>
    </location>
</feature>
<accession>A0A5M9JZE0</accession>
<protein>
    <submittedName>
        <fullName evidence="2">Uncharacterized protein</fullName>
    </submittedName>
</protein>
<evidence type="ECO:0000313" key="3">
    <source>
        <dbReference type="Proteomes" id="UP000322873"/>
    </source>
</evidence>
<evidence type="ECO:0000313" key="2">
    <source>
        <dbReference type="EMBL" id="KAA8573082.1"/>
    </source>
</evidence>